<dbReference type="EMBL" id="HF583946">
    <property type="protein sequence ID" value="CCQ43443.1"/>
    <property type="molecule type" value="Genomic_DNA"/>
</dbReference>
<evidence type="ECO:0000313" key="2">
    <source>
        <dbReference type="EMBL" id="CCQ43443.1"/>
    </source>
</evidence>
<gene>
    <name evidence="2" type="primary">ZKSCAN5</name>
</gene>
<sequence>MPNKYLLTICVVHCGALSSPLYQAETPIPSCSEFGLQVLTALVLQKLENCPQEMRAISPHPGVTSSLHPNTWFI</sequence>
<protein>
    <submittedName>
        <fullName evidence="2">Alternative protein ZKSCAN5</fullName>
    </submittedName>
</protein>
<reference evidence="2" key="1">
    <citation type="journal article" date="2013" name="PLoS ONE">
        <title>Direct detection of alternative open reading frames translation products in human significantly expands the proteome.</title>
        <authorList>
            <person name="Vanderperre B."/>
            <person name="Lucier J.-F."/>
            <person name="Motard J."/>
            <person name="Tremblay G."/>
            <person name="Vanderperre S."/>
            <person name="Wisztorski M."/>
            <person name="Salzet M."/>
            <person name="Boisvert F.-M."/>
            <person name="Roucou X."/>
        </authorList>
    </citation>
    <scope>NUCLEOTIDE SEQUENCE</scope>
</reference>
<dbReference type="OrthoDB" id="6077919at2759"/>
<name>L8EAP2_HUMAN</name>
<dbReference type="ChiTaRS" id="ZKSCAN5">
    <property type="organism name" value="human"/>
</dbReference>
<feature type="signal peptide" evidence="1">
    <location>
        <begin position="1"/>
        <end position="18"/>
    </location>
</feature>
<dbReference type="AlphaFoldDB" id="L8EAP2"/>
<accession>L8EAP2</accession>
<proteinExistence type="predicted"/>
<evidence type="ECO:0000256" key="1">
    <source>
        <dbReference type="SAM" id="SignalP"/>
    </source>
</evidence>
<feature type="chain" id="PRO_5003988755" evidence="1">
    <location>
        <begin position="19"/>
        <end position="74"/>
    </location>
</feature>
<organism evidence="2">
    <name type="scientific">Homo sapiens</name>
    <name type="common">Human</name>
    <dbReference type="NCBI Taxonomy" id="9606"/>
    <lineage>
        <taxon>Eukaryota</taxon>
        <taxon>Metazoa</taxon>
        <taxon>Chordata</taxon>
        <taxon>Craniata</taxon>
        <taxon>Vertebrata</taxon>
        <taxon>Euteleostomi</taxon>
        <taxon>Mammalia</taxon>
        <taxon>Eutheria</taxon>
        <taxon>Euarchontoglires</taxon>
        <taxon>Primates</taxon>
        <taxon>Haplorrhini</taxon>
        <taxon>Catarrhini</taxon>
        <taxon>Hominidae</taxon>
        <taxon>Homo</taxon>
    </lineage>
</organism>
<keyword evidence="1" id="KW-0732">Signal</keyword>